<dbReference type="InterPro" id="IPR011663">
    <property type="entry name" value="UTRA"/>
</dbReference>
<evidence type="ECO:0000313" key="6">
    <source>
        <dbReference type="Proteomes" id="UP001290455"/>
    </source>
</evidence>
<gene>
    <name evidence="5" type="ORF">SM124_20685</name>
</gene>
<dbReference type="SUPFAM" id="SSF64288">
    <property type="entry name" value="Chorismate lyase-like"/>
    <property type="match status" value="1"/>
</dbReference>
<dbReference type="CDD" id="cd07377">
    <property type="entry name" value="WHTH_GntR"/>
    <property type="match status" value="1"/>
</dbReference>
<dbReference type="PANTHER" id="PTHR44846">
    <property type="entry name" value="MANNOSYL-D-GLYCERATE TRANSPORT/METABOLISM SYSTEM REPRESSOR MNGR-RELATED"/>
    <property type="match status" value="1"/>
</dbReference>
<dbReference type="SMART" id="SM00345">
    <property type="entry name" value="HTH_GNTR"/>
    <property type="match status" value="1"/>
</dbReference>
<dbReference type="Proteomes" id="UP001290455">
    <property type="component" value="Unassembled WGS sequence"/>
</dbReference>
<dbReference type="InterPro" id="IPR028978">
    <property type="entry name" value="Chorismate_lyase_/UTRA_dom_sf"/>
</dbReference>
<evidence type="ECO:0000256" key="2">
    <source>
        <dbReference type="ARBA" id="ARBA00023125"/>
    </source>
</evidence>
<evidence type="ECO:0000313" key="5">
    <source>
        <dbReference type="EMBL" id="MDZ5474124.1"/>
    </source>
</evidence>
<dbReference type="Pfam" id="PF07702">
    <property type="entry name" value="UTRA"/>
    <property type="match status" value="1"/>
</dbReference>
<evidence type="ECO:0000256" key="3">
    <source>
        <dbReference type="ARBA" id="ARBA00023163"/>
    </source>
</evidence>
<dbReference type="SMART" id="SM00866">
    <property type="entry name" value="UTRA"/>
    <property type="match status" value="1"/>
</dbReference>
<evidence type="ECO:0000259" key="4">
    <source>
        <dbReference type="PROSITE" id="PS50949"/>
    </source>
</evidence>
<dbReference type="InterPro" id="IPR036388">
    <property type="entry name" value="WH-like_DNA-bd_sf"/>
</dbReference>
<proteinExistence type="predicted"/>
<dbReference type="SUPFAM" id="SSF46785">
    <property type="entry name" value="Winged helix' DNA-binding domain"/>
    <property type="match status" value="1"/>
</dbReference>
<keyword evidence="3" id="KW-0804">Transcription</keyword>
<sequence length="240" mass="27653">MIDKNSPVPIYHQLEEQIKSQIENGSLEADELIPSEREYAERYQISRMTVRHAINNLVKDGFLHRQKGKGTYVSKQKVEQKLQGLTSFTEDMLERGMTPSSRLLSFEIIPASQPIAHRLGLKENTPVYEIRRIRLADHVPMAVETTYLPANLIKGLTEDIINQSLYKYIEEKLTLNISEASQEIEATSAKDHEVKHLQIEKGSPVLLILRTSYLEDGTPFELVRSAYRADRYKFVHTMKR</sequence>
<dbReference type="PRINTS" id="PR00035">
    <property type="entry name" value="HTHGNTR"/>
</dbReference>
<dbReference type="RefSeq" id="WP_322448418.1">
    <property type="nucleotide sequence ID" value="NZ_JAXOFX010000020.1"/>
</dbReference>
<dbReference type="PANTHER" id="PTHR44846:SF1">
    <property type="entry name" value="MANNOSYL-D-GLYCERATE TRANSPORT_METABOLISM SYSTEM REPRESSOR MNGR-RELATED"/>
    <property type="match status" value="1"/>
</dbReference>
<dbReference type="InterPro" id="IPR050679">
    <property type="entry name" value="Bact_HTH_transcr_reg"/>
</dbReference>
<reference evidence="5 6" key="1">
    <citation type="submission" date="2023-11" db="EMBL/GenBank/DDBJ databases">
        <title>Bacillus jintuensis, isolated from a mudflat on the Beibu Gulf coast.</title>
        <authorList>
            <person name="Li M."/>
        </authorList>
    </citation>
    <scope>NUCLEOTIDE SEQUENCE [LARGE SCALE GENOMIC DNA]</scope>
    <source>
        <strain evidence="5 6">31A1R</strain>
    </source>
</reference>
<evidence type="ECO:0000256" key="1">
    <source>
        <dbReference type="ARBA" id="ARBA00023015"/>
    </source>
</evidence>
<dbReference type="InterPro" id="IPR000524">
    <property type="entry name" value="Tscrpt_reg_HTH_GntR"/>
</dbReference>
<comment type="caution">
    <text evidence="5">The sequence shown here is derived from an EMBL/GenBank/DDBJ whole genome shotgun (WGS) entry which is preliminary data.</text>
</comment>
<dbReference type="EMBL" id="JAXOFX010000020">
    <property type="protein sequence ID" value="MDZ5474124.1"/>
    <property type="molecule type" value="Genomic_DNA"/>
</dbReference>
<keyword evidence="2" id="KW-0238">DNA-binding</keyword>
<organism evidence="5 6">
    <name type="scientific">Robertmurraya mangrovi</name>
    <dbReference type="NCBI Taxonomy" id="3098077"/>
    <lineage>
        <taxon>Bacteria</taxon>
        <taxon>Bacillati</taxon>
        <taxon>Bacillota</taxon>
        <taxon>Bacilli</taxon>
        <taxon>Bacillales</taxon>
        <taxon>Bacillaceae</taxon>
        <taxon>Robertmurraya</taxon>
    </lineage>
</organism>
<dbReference type="Gene3D" id="1.10.10.10">
    <property type="entry name" value="Winged helix-like DNA-binding domain superfamily/Winged helix DNA-binding domain"/>
    <property type="match status" value="1"/>
</dbReference>
<dbReference type="Gene3D" id="3.40.1410.10">
    <property type="entry name" value="Chorismate lyase-like"/>
    <property type="match status" value="1"/>
</dbReference>
<dbReference type="InterPro" id="IPR036390">
    <property type="entry name" value="WH_DNA-bd_sf"/>
</dbReference>
<protein>
    <submittedName>
        <fullName evidence="5">GntR family transcriptional regulator</fullName>
    </submittedName>
</protein>
<dbReference type="PROSITE" id="PS50949">
    <property type="entry name" value="HTH_GNTR"/>
    <property type="match status" value="1"/>
</dbReference>
<dbReference type="Pfam" id="PF00392">
    <property type="entry name" value="GntR"/>
    <property type="match status" value="1"/>
</dbReference>
<keyword evidence="1" id="KW-0805">Transcription regulation</keyword>
<accession>A0ABU5J3Y2</accession>
<keyword evidence="6" id="KW-1185">Reference proteome</keyword>
<feature type="domain" description="HTH gntR-type" evidence="4">
    <location>
        <begin position="8"/>
        <end position="76"/>
    </location>
</feature>
<name>A0ABU5J3Y2_9BACI</name>